<dbReference type="AlphaFoldDB" id="A0A7V8UU10"/>
<organism evidence="1 2">
    <name type="scientific">Corynebacterium wankanglinii</name>
    <dbReference type="NCBI Taxonomy" id="2735136"/>
    <lineage>
        <taxon>Bacteria</taxon>
        <taxon>Bacillati</taxon>
        <taxon>Actinomycetota</taxon>
        <taxon>Actinomycetes</taxon>
        <taxon>Mycobacteriales</taxon>
        <taxon>Corynebacteriaceae</taxon>
        <taxon>Corynebacterium</taxon>
    </lineage>
</organism>
<gene>
    <name evidence="1" type="ORF">HMA55_05355</name>
</gene>
<sequence length="107" mass="12437">MTTTLAAPRTCRATRNRLAWTLEIEGMPGRVRRSVEKHMLLLPEGEPGEVWFTRWQRRPDRTYSCRETIVASRAELKVFAHAIDRLAREENFLASITPRSYHGGHVY</sequence>
<comment type="caution">
    <text evidence="1">The sequence shown here is derived from an EMBL/GenBank/DDBJ whole genome shotgun (WGS) entry which is preliminary data.</text>
</comment>
<protein>
    <submittedName>
        <fullName evidence="1">Uncharacterized protein</fullName>
    </submittedName>
</protein>
<dbReference type="RefSeq" id="WP_181192019.1">
    <property type="nucleotide sequence ID" value="NZ_JABFED010000002.1"/>
</dbReference>
<proteinExistence type="predicted"/>
<keyword evidence="2" id="KW-1185">Reference proteome</keyword>
<evidence type="ECO:0000313" key="2">
    <source>
        <dbReference type="Proteomes" id="UP000577408"/>
    </source>
</evidence>
<name>A0A7V8UU10_9CORY</name>
<accession>A0A7V8UU10</accession>
<reference evidence="1 2" key="1">
    <citation type="submission" date="2020-05" db="EMBL/GenBank/DDBJ databases">
        <title>Descriptions of Corynebacterium xxxx sp. nov., Corynebacterium yyyy sp. nov. and Corynebacterium zzzz sp. nov.</title>
        <authorList>
            <person name="Zhang G."/>
        </authorList>
    </citation>
    <scope>NUCLEOTIDE SEQUENCE [LARGE SCALE GENOMIC DNA]</scope>
    <source>
        <strain evidence="2">zg-913</strain>
    </source>
</reference>
<dbReference type="Proteomes" id="UP000577408">
    <property type="component" value="Unassembled WGS sequence"/>
</dbReference>
<dbReference type="EMBL" id="JABFED010000002">
    <property type="protein sequence ID" value="MBA1837334.1"/>
    <property type="molecule type" value="Genomic_DNA"/>
</dbReference>
<evidence type="ECO:0000313" key="1">
    <source>
        <dbReference type="EMBL" id="MBA1837334.1"/>
    </source>
</evidence>